<evidence type="ECO:0000313" key="2">
    <source>
        <dbReference type="Proteomes" id="UP000515733"/>
    </source>
</evidence>
<evidence type="ECO:0000313" key="1">
    <source>
        <dbReference type="EMBL" id="CAB1368555.1"/>
    </source>
</evidence>
<sequence length="69" mass="7385">MAFNLDSKVGDLLDNEAARTALDKHMPDFSSNPQLAMARGFSLKMVAGFSAGKITPEMLTAVEAELAKL</sequence>
<dbReference type="AlphaFoldDB" id="A0A6S6XUS2"/>
<proteinExistence type="predicted"/>
<name>A0A6S6XUS2_9PROT</name>
<dbReference type="EMBL" id="LR778301">
    <property type="protein sequence ID" value="CAB1368555.1"/>
    <property type="molecule type" value="Genomic_DNA"/>
</dbReference>
<dbReference type="KEGG" id="doe:DENOEST_1390"/>
<gene>
    <name evidence="1" type="ORF">DENOEST_1390</name>
</gene>
<keyword evidence="2" id="KW-1185">Reference proteome</keyword>
<dbReference type="OrthoDB" id="8778897at2"/>
<dbReference type="Proteomes" id="UP000515733">
    <property type="component" value="Chromosome"/>
</dbReference>
<organism evidence="1 2">
    <name type="scientific">Denitratisoma oestradiolicum</name>
    <dbReference type="NCBI Taxonomy" id="311182"/>
    <lineage>
        <taxon>Bacteria</taxon>
        <taxon>Pseudomonadati</taxon>
        <taxon>Pseudomonadota</taxon>
        <taxon>Betaproteobacteria</taxon>
        <taxon>Nitrosomonadales</taxon>
        <taxon>Sterolibacteriaceae</taxon>
        <taxon>Denitratisoma</taxon>
    </lineage>
</organism>
<accession>A0A6S6XUS2</accession>
<dbReference type="RefSeq" id="WP_145769661.1">
    <property type="nucleotide sequence ID" value="NZ_LR778301.1"/>
</dbReference>
<protein>
    <submittedName>
        <fullName evidence="1">Uncharacterized protein</fullName>
    </submittedName>
</protein>
<reference evidence="1 2" key="1">
    <citation type="submission" date="2020-03" db="EMBL/GenBank/DDBJ databases">
        <authorList>
            <consortium name="Genoscope - CEA"/>
            <person name="William W."/>
        </authorList>
    </citation>
    <scope>NUCLEOTIDE SEQUENCE [LARGE SCALE GENOMIC DNA]</scope>
    <source>
        <strain evidence="2">DSM 16959</strain>
    </source>
</reference>